<dbReference type="AlphaFoldDB" id="A0AAV4J3G8"/>
<evidence type="ECO:0000313" key="2">
    <source>
        <dbReference type="EMBL" id="GFS17339.1"/>
    </source>
</evidence>
<feature type="region of interest" description="Disordered" evidence="1">
    <location>
        <begin position="64"/>
        <end position="84"/>
    </location>
</feature>
<feature type="compositionally biased region" description="Basic and acidic residues" evidence="1">
    <location>
        <begin position="67"/>
        <end position="77"/>
    </location>
</feature>
<comment type="caution">
    <text evidence="2">The sequence shown here is derived from an EMBL/GenBank/DDBJ whole genome shotgun (WGS) entry which is preliminary data.</text>
</comment>
<dbReference type="EMBL" id="BMAT01002952">
    <property type="protein sequence ID" value="GFS17339.1"/>
    <property type="molecule type" value="Genomic_DNA"/>
</dbReference>
<feature type="non-terminal residue" evidence="2">
    <location>
        <position position="247"/>
    </location>
</feature>
<organism evidence="2 3">
    <name type="scientific">Elysia marginata</name>
    <dbReference type="NCBI Taxonomy" id="1093978"/>
    <lineage>
        <taxon>Eukaryota</taxon>
        <taxon>Metazoa</taxon>
        <taxon>Spiralia</taxon>
        <taxon>Lophotrochozoa</taxon>
        <taxon>Mollusca</taxon>
        <taxon>Gastropoda</taxon>
        <taxon>Heterobranchia</taxon>
        <taxon>Euthyneura</taxon>
        <taxon>Panpulmonata</taxon>
        <taxon>Sacoglossa</taxon>
        <taxon>Placobranchoidea</taxon>
        <taxon>Plakobranchidae</taxon>
        <taxon>Elysia</taxon>
    </lineage>
</organism>
<evidence type="ECO:0000313" key="3">
    <source>
        <dbReference type="Proteomes" id="UP000762676"/>
    </source>
</evidence>
<name>A0AAV4J3G8_9GAST</name>
<evidence type="ECO:0000256" key="1">
    <source>
        <dbReference type="SAM" id="MobiDB-lite"/>
    </source>
</evidence>
<reference evidence="2 3" key="1">
    <citation type="journal article" date="2021" name="Elife">
        <title>Chloroplast acquisition without the gene transfer in kleptoplastic sea slugs, Plakobranchus ocellatus.</title>
        <authorList>
            <person name="Maeda T."/>
            <person name="Takahashi S."/>
            <person name="Yoshida T."/>
            <person name="Shimamura S."/>
            <person name="Takaki Y."/>
            <person name="Nagai Y."/>
            <person name="Toyoda A."/>
            <person name="Suzuki Y."/>
            <person name="Arimoto A."/>
            <person name="Ishii H."/>
            <person name="Satoh N."/>
            <person name="Nishiyama T."/>
            <person name="Hasebe M."/>
            <person name="Maruyama T."/>
            <person name="Minagawa J."/>
            <person name="Obokata J."/>
            <person name="Shigenobu S."/>
        </authorList>
    </citation>
    <scope>NUCLEOTIDE SEQUENCE [LARGE SCALE GENOMIC DNA]</scope>
</reference>
<keyword evidence="3" id="KW-1185">Reference proteome</keyword>
<accession>A0AAV4J3G8</accession>
<evidence type="ECO:0008006" key="4">
    <source>
        <dbReference type="Google" id="ProtNLM"/>
    </source>
</evidence>
<proteinExistence type="predicted"/>
<protein>
    <recommendedName>
        <fullName evidence="4">Ig-like domain-containing protein</fullName>
    </recommendedName>
</protein>
<dbReference type="Proteomes" id="UP000762676">
    <property type="component" value="Unassembled WGS sequence"/>
</dbReference>
<sequence>MIVFTLKSGGRNWVFEFTGPPHNDTPQSGRADLGIKWTLNDASFVDAGVYSCNVTFVDDGQLKTRSRQQEIRARPADTEPPPRMLSEPYIDRPGAKSPIVITCGTDVAGLPSQILNVENLTISRVLDSHRNKTREKIAIIDASDPKNDIKNIPEGRDWEIKFDLNTRHPVKKYIVSVIWTMRDAKMEDAGMYECEICTYGPDMCTLANPERLRFRAELQDMRLDVEPKRESNEYLEDDVIIITCKVK</sequence>
<gene>
    <name evidence="2" type="ORF">ElyMa_001495000</name>
</gene>